<dbReference type="InterPro" id="IPR003593">
    <property type="entry name" value="AAA+_ATPase"/>
</dbReference>
<dbReference type="RefSeq" id="WP_265767818.1">
    <property type="nucleotide sequence ID" value="NZ_JAGGJA010000020.1"/>
</dbReference>
<dbReference type="SUPFAM" id="SSF52540">
    <property type="entry name" value="P-loop containing nucleoside triphosphate hydrolases"/>
    <property type="match status" value="1"/>
</dbReference>
<dbReference type="PANTHER" id="PTHR43335">
    <property type="entry name" value="ABC TRANSPORTER, ATP-BINDING PROTEIN"/>
    <property type="match status" value="1"/>
</dbReference>
<evidence type="ECO:0000256" key="3">
    <source>
        <dbReference type="ARBA" id="ARBA00022741"/>
    </source>
</evidence>
<name>A0ABT3PT40_9BACT</name>
<gene>
    <name evidence="6" type="ORF">J6I44_19185</name>
</gene>
<dbReference type="SMART" id="SM00382">
    <property type="entry name" value="AAA"/>
    <property type="match status" value="1"/>
</dbReference>
<dbReference type="InterPro" id="IPR003439">
    <property type="entry name" value="ABC_transporter-like_ATP-bd"/>
</dbReference>
<dbReference type="PANTHER" id="PTHR43335:SF4">
    <property type="entry name" value="ABC TRANSPORTER, ATP-BINDING PROTEIN"/>
    <property type="match status" value="1"/>
</dbReference>
<keyword evidence="4 6" id="KW-0067">ATP-binding</keyword>
<protein>
    <submittedName>
        <fullName evidence="6">ABC transporter ATP-binding protein</fullName>
    </submittedName>
</protein>
<sequence>MMSENPVVRIQNLTKSYRRGMFRKEVEAVDELSFKISKGSVVGLIGPNGAGKSTTIYCILGMLIPDAGSIEILGEPPQSKKARSRLGFQSEIFHTYEFLKPRAALRFYGRLANMSGTRLEKEIDHQLDRMGLMSAVDQRVGSFSKGMKQRLGIAQALLHDPELLILDEPFTGLDPQGRKLIRDLIFEEKNKGKTIFFSSHILSDIERLCDEVVMIREGKKVLSGDLQDLKAASNRWAITIRGGQELLDKTILDGRWNVTMRDREQGTGIMCTDQDKDELLSRLLESPVEIVDVKRQTRTLEELYMKLEQESS</sequence>
<dbReference type="Gene3D" id="3.40.50.300">
    <property type="entry name" value="P-loop containing nucleotide triphosphate hydrolases"/>
    <property type="match status" value="1"/>
</dbReference>
<dbReference type="InterPro" id="IPR017871">
    <property type="entry name" value="ABC_transporter-like_CS"/>
</dbReference>
<keyword evidence="7" id="KW-1185">Reference proteome</keyword>
<dbReference type="Proteomes" id="UP001207918">
    <property type="component" value="Unassembled WGS sequence"/>
</dbReference>
<dbReference type="Pfam" id="PF00005">
    <property type="entry name" value="ABC_tran"/>
    <property type="match status" value="1"/>
</dbReference>
<dbReference type="InterPro" id="IPR027417">
    <property type="entry name" value="P-loop_NTPase"/>
</dbReference>
<dbReference type="EMBL" id="JAGGJA010000020">
    <property type="protein sequence ID" value="MCW9708992.1"/>
    <property type="molecule type" value="Genomic_DNA"/>
</dbReference>
<evidence type="ECO:0000256" key="2">
    <source>
        <dbReference type="ARBA" id="ARBA00022448"/>
    </source>
</evidence>
<keyword evidence="3" id="KW-0547">Nucleotide-binding</keyword>
<comment type="similarity">
    <text evidence="1">Belongs to the ABC transporter superfamily.</text>
</comment>
<comment type="caution">
    <text evidence="6">The sequence shown here is derived from an EMBL/GenBank/DDBJ whole genome shotgun (WGS) entry which is preliminary data.</text>
</comment>
<reference evidence="6 7" key="1">
    <citation type="submission" date="2021-03" db="EMBL/GenBank/DDBJ databases">
        <title>Aliifodinibius sp. nov., a new bacterium isolated from saline soil.</title>
        <authorList>
            <person name="Galisteo C."/>
            <person name="De La Haba R."/>
            <person name="Sanchez-Porro C."/>
            <person name="Ventosa A."/>
        </authorList>
    </citation>
    <scope>NUCLEOTIDE SEQUENCE [LARGE SCALE GENOMIC DNA]</scope>
    <source>
        <strain evidence="6 7">1BSP15-2V2</strain>
    </source>
</reference>
<evidence type="ECO:0000313" key="6">
    <source>
        <dbReference type="EMBL" id="MCW9708992.1"/>
    </source>
</evidence>
<dbReference type="GO" id="GO:0005524">
    <property type="term" value="F:ATP binding"/>
    <property type="evidence" value="ECO:0007669"/>
    <property type="project" value="UniProtKB-KW"/>
</dbReference>
<evidence type="ECO:0000256" key="4">
    <source>
        <dbReference type="ARBA" id="ARBA00022840"/>
    </source>
</evidence>
<dbReference type="PROSITE" id="PS00211">
    <property type="entry name" value="ABC_TRANSPORTER_1"/>
    <property type="match status" value="1"/>
</dbReference>
<evidence type="ECO:0000259" key="5">
    <source>
        <dbReference type="PROSITE" id="PS50893"/>
    </source>
</evidence>
<dbReference type="CDD" id="cd03230">
    <property type="entry name" value="ABC_DR_subfamily_A"/>
    <property type="match status" value="1"/>
</dbReference>
<evidence type="ECO:0000256" key="1">
    <source>
        <dbReference type="ARBA" id="ARBA00005417"/>
    </source>
</evidence>
<feature type="domain" description="ABC transporter" evidence="5">
    <location>
        <begin position="8"/>
        <end position="242"/>
    </location>
</feature>
<accession>A0ABT3PT40</accession>
<proteinExistence type="inferred from homology"/>
<evidence type="ECO:0000313" key="7">
    <source>
        <dbReference type="Proteomes" id="UP001207918"/>
    </source>
</evidence>
<organism evidence="6 7">
    <name type="scientific">Fodinibius salsisoli</name>
    <dbReference type="NCBI Taxonomy" id="2820877"/>
    <lineage>
        <taxon>Bacteria</taxon>
        <taxon>Pseudomonadati</taxon>
        <taxon>Balneolota</taxon>
        <taxon>Balneolia</taxon>
        <taxon>Balneolales</taxon>
        <taxon>Balneolaceae</taxon>
        <taxon>Fodinibius</taxon>
    </lineage>
</organism>
<dbReference type="PROSITE" id="PS50893">
    <property type="entry name" value="ABC_TRANSPORTER_2"/>
    <property type="match status" value="1"/>
</dbReference>
<keyword evidence="2" id="KW-0813">Transport</keyword>